<dbReference type="SUPFAM" id="SSF46955">
    <property type="entry name" value="Putative DNA-binding domain"/>
    <property type="match status" value="2"/>
</dbReference>
<organism evidence="3 4">
    <name type="scientific">Streptomyces siamensis</name>
    <dbReference type="NCBI Taxonomy" id="1274986"/>
    <lineage>
        <taxon>Bacteria</taxon>
        <taxon>Bacillati</taxon>
        <taxon>Actinomycetota</taxon>
        <taxon>Actinomycetes</taxon>
        <taxon>Kitasatosporales</taxon>
        <taxon>Streptomycetaceae</taxon>
        <taxon>Streptomyces</taxon>
    </lineage>
</organism>
<dbReference type="SMART" id="SM00422">
    <property type="entry name" value="HTH_MERR"/>
    <property type="match status" value="2"/>
</dbReference>
<evidence type="ECO:0000313" key="3">
    <source>
        <dbReference type="EMBL" id="GAA5005760.1"/>
    </source>
</evidence>
<name>A0ABP9IQ11_9ACTN</name>
<dbReference type="Proteomes" id="UP001501759">
    <property type="component" value="Unassembled WGS sequence"/>
</dbReference>
<dbReference type="Pfam" id="PF13411">
    <property type="entry name" value="MerR_1"/>
    <property type="match status" value="1"/>
</dbReference>
<reference evidence="4" key="1">
    <citation type="journal article" date="2019" name="Int. J. Syst. Evol. Microbiol.">
        <title>The Global Catalogue of Microorganisms (GCM) 10K type strain sequencing project: providing services to taxonomists for standard genome sequencing and annotation.</title>
        <authorList>
            <consortium name="The Broad Institute Genomics Platform"/>
            <consortium name="The Broad Institute Genome Sequencing Center for Infectious Disease"/>
            <person name="Wu L."/>
            <person name="Ma J."/>
        </authorList>
    </citation>
    <scope>NUCLEOTIDE SEQUENCE [LARGE SCALE GENOMIC DNA]</scope>
    <source>
        <strain evidence="4">JCM 18409</strain>
    </source>
</reference>
<protein>
    <submittedName>
        <fullName evidence="3">MerR family transcriptional regulator</fullName>
    </submittedName>
</protein>
<evidence type="ECO:0000313" key="4">
    <source>
        <dbReference type="Proteomes" id="UP001501759"/>
    </source>
</evidence>
<dbReference type="InterPro" id="IPR009061">
    <property type="entry name" value="DNA-bd_dom_put_sf"/>
</dbReference>
<accession>A0ABP9IQ11</accession>
<evidence type="ECO:0000259" key="2">
    <source>
        <dbReference type="PROSITE" id="PS50937"/>
    </source>
</evidence>
<evidence type="ECO:0000256" key="1">
    <source>
        <dbReference type="ARBA" id="ARBA00023125"/>
    </source>
</evidence>
<dbReference type="PANTHER" id="PTHR30204">
    <property type="entry name" value="REDOX-CYCLING DRUG-SENSING TRANSCRIPTIONAL ACTIVATOR SOXR"/>
    <property type="match status" value="1"/>
</dbReference>
<dbReference type="Gene3D" id="1.10.1660.10">
    <property type="match status" value="2"/>
</dbReference>
<sequence>MSVSVRAAGTAEVDVSQRPRAVDLARTAGISVQQVRNYVELGVLPPTERTESGYRVFTAAHARALGAAREMAAGHGWPTARVVMRAVHDGDLEAALAALDASHARLDRERTELAAVHEALDTVLAGGTITSASARRHLRIGQVARVVGVRPPVLRLWEERGLLRPDREPSTRYRVYSRTEVHAAQVVSLLRRGQYPLATIKAVLDELRSTKSPDRVVDELAGRGRDLHRRSLHRLRASAALHDYLDHLGHLD</sequence>
<feature type="domain" description="HTH merR-type" evidence="2">
    <location>
        <begin position="137"/>
        <end position="206"/>
    </location>
</feature>
<dbReference type="InterPro" id="IPR000551">
    <property type="entry name" value="MerR-type_HTH_dom"/>
</dbReference>
<dbReference type="PANTHER" id="PTHR30204:SF93">
    <property type="entry name" value="HTH MERR-TYPE DOMAIN-CONTAINING PROTEIN"/>
    <property type="match status" value="1"/>
</dbReference>
<dbReference type="Pfam" id="PF00376">
    <property type="entry name" value="MerR"/>
    <property type="match status" value="1"/>
</dbReference>
<keyword evidence="1" id="KW-0238">DNA-binding</keyword>
<dbReference type="InterPro" id="IPR047057">
    <property type="entry name" value="MerR_fam"/>
</dbReference>
<feature type="domain" description="HTH merR-type" evidence="2">
    <location>
        <begin position="24"/>
        <end position="65"/>
    </location>
</feature>
<comment type="caution">
    <text evidence="3">The sequence shown here is derived from an EMBL/GenBank/DDBJ whole genome shotgun (WGS) entry which is preliminary data.</text>
</comment>
<dbReference type="EMBL" id="BAABKB010000004">
    <property type="protein sequence ID" value="GAA5005760.1"/>
    <property type="molecule type" value="Genomic_DNA"/>
</dbReference>
<dbReference type="PROSITE" id="PS50937">
    <property type="entry name" value="HTH_MERR_2"/>
    <property type="match status" value="2"/>
</dbReference>
<keyword evidence="4" id="KW-1185">Reference proteome</keyword>
<gene>
    <name evidence="3" type="ORF">GCM10023335_22870</name>
</gene>
<proteinExistence type="predicted"/>